<sequence length="194" mass="21500">MTIPGSVDHAGVDYGELALIQSFYRGCVPSLVVTLGCSHIKDLSLHPNTPSARACGSTVWIKGAKCRPSSLPIVRALHVDALTALMTSDAWIVSIEAEIFALLQTWMKAQPWVNWSKVEKNDEVTQVPPEVFAASAKWDIKWGHLHSQLVEKLIVNGVVPETLARDIDRWRSSANIFLPPLPQAFAQEDRRKSH</sequence>
<protein>
    <submittedName>
        <fullName evidence="1">Uncharacterized protein</fullName>
    </submittedName>
</protein>
<gene>
    <name evidence="1" type="ORF">CCMP2556_LOCUS2840</name>
</gene>
<reference evidence="1 2" key="1">
    <citation type="submission" date="2024-02" db="EMBL/GenBank/DDBJ databases">
        <authorList>
            <person name="Chen Y."/>
            <person name="Shah S."/>
            <person name="Dougan E. K."/>
            <person name="Thang M."/>
            <person name="Chan C."/>
        </authorList>
    </citation>
    <scope>NUCLEOTIDE SEQUENCE [LARGE SCALE GENOMIC DNA]</scope>
</reference>
<accession>A0ABP0HQ94</accession>
<dbReference type="Proteomes" id="UP001642484">
    <property type="component" value="Unassembled WGS sequence"/>
</dbReference>
<evidence type="ECO:0000313" key="1">
    <source>
        <dbReference type="EMBL" id="CAK8992384.1"/>
    </source>
</evidence>
<comment type="caution">
    <text evidence="1">The sequence shown here is derived from an EMBL/GenBank/DDBJ whole genome shotgun (WGS) entry which is preliminary data.</text>
</comment>
<proteinExistence type="predicted"/>
<dbReference type="EMBL" id="CAXAMN010001113">
    <property type="protein sequence ID" value="CAK8992384.1"/>
    <property type="molecule type" value="Genomic_DNA"/>
</dbReference>
<organism evidence="1 2">
    <name type="scientific">Durusdinium trenchii</name>
    <dbReference type="NCBI Taxonomy" id="1381693"/>
    <lineage>
        <taxon>Eukaryota</taxon>
        <taxon>Sar</taxon>
        <taxon>Alveolata</taxon>
        <taxon>Dinophyceae</taxon>
        <taxon>Suessiales</taxon>
        <taxon>Symbiodiniaceae</taxon>
        <taxon>Durusdinium</taxon>
    </lineage>
</organism>
<evidence type="ECO:0000313" key="2">
    <source>
        <dbReference type="Proteomes" id="UP001642484"/>
    </source>
</evidence>
<keyword evidence="2" id="KW-1185">Reference proteome</keyword>
<name>A0ABP0HQ94_9DINO</name>